<evidence type="ECO:0000256" key="1">
    <source>
        <dbReference type="ARBA" id="ARBA00022801"/>
    </source>
</evidence>
<evidence type="ECO:0000313" key="3">
    <source>
        <dbReference type="EMBL" id="OBH68997.1"/>
    </source>
</evidence>
<reference evidence="3 4" key="1">
    <citation type="submission" date="2016-06" db="EMBL/GenBank/DDBJ databases">
        <authorList>
            <person name="Kjaerup R.B."/>
            <person name="Dalgaard T.S."/>
            <person name="Juul-Madsen H.R."/>
        </authorList>
    </citation>
    <scope>NUCLEOTIDE SEQUENCE [LARGE SCALE GENOMIC DNA]</scope>
    <source>
        <strain evidence="3 4">E152</strain>
    </source>
</reference>
<accession>A0A1A2SZ00</accession>
<evidence type="ECO:0000259" key="2">
    <source>
        <dbReference type="SMART" id="SM00939"/>
    </source>
</evidence>
<dbReference type="GO" id="GO:0008239">
    <property type="term" value="F:dipeptidyl-peptidase activity"/>
    <property type="evidence" value="ECO:0007669"/>
    <property type="project" value="InterPro"/>
</dbReference>
<dbReference type="NCBIfam" id="TIGR00976">
    <property type="entry name" value="CocE_NonD"/>
    <property type="match status" value="1"/>
</dbReference>
<dbReference type="Gene3D" id="3.40.50.1820">
    <property type="entry name" value="alpha/beta hydrolase"/>
    <property type="match status" value="1"/>
</dbReference>
<evidence type="ECO:0000313" key="4">
    <source>
        <dbReference type="Proteomes" id="UP000092389"/>
    </source>
</evidence>
<sequence>MSTTSIRPAQPALHTLRHLGGKAAGRLLGLPPAITDYTVERVRVPMRDGVQLVADHYAPTTASALGTLLVRSPYGRAFPFTLIFGALYAARGYHVVLQSVRGTFGSGGVFEPMANEVADGADTVAWLREQPWFTGRFATIGMSYLGFTQWALLQDPPPELATAVIMVGPHDFNESTWGTGTFAVNDFLGWSDMVAHQEDPVRVRAALRQLQTHRRVARAAASVPLGDAARGLLGTGAPWFESWVEHSEPDDPFWNALRCTEALDRVRVPVLLVGGWQDIFIRQTLQQYAHLRGRGVDVALTVGPWTHTRLLTTGFSTCAREALDWLGTHLGGAAVSRRPSRVHVYVTGGGVGGGWHNLPDWPPVTTERALYLRPGGYLGETAPTLKGLRPATFRYDPADPTPTIGGPLLSSSGGYREDSRLASRDDVLAFTSATLTEDLYVYGSPVVELAHGADNPHADLFVRVSEVDANGRSRNVSETYRRLRTAAKPKSEKIVRLDLDGIAHRFRAGSHIRVLIAGSWSPRYAHNLGSGEPVLTGRRPTPVTHTVRYGRSRLRLPVGPAELSANGVADPGGDRG</sequence>
<dbReference type="Gene3D" id="1.10.3020.10">
    <property type="entry name" value="alpha-amino acid ester hydrolase ( Helical cap domain)"/>
    <property type="match status" value="1"/>
</dbReference>
<dbReference type="SUPFAM" id="SSF49785">
    <property type="entry name" value="Galactose-binding domain-like"/>
    <property type="match status" value="1"/>
</dbReference>
<dbReference type="RefSeq" id="WP_067912913.1">
    <property type="nucleotide sequence ID" value="NZ_LZJP01000102.1"/>
</dbReference>
<comment type="caution">
    <text evidence="3">The sequence shown here is derived from an EMBL/GenBank/DDBJ whole genome shotgun (WGS) entry which is preliminary data.</text>
</comment>
<dbReference type="OrthoDB" id="5240615at2"/>
<dbReference type="InterPro" id="IPR000383">
    <property type="entry name" value="Xaa-Pro-like_dom"/>
</dbReference>
<dbReference type="InterPro" id="IPR005674">
    <property type="entry name" value="CocE/Ser_esterase"/>
</dbReference>
<dbReference type="SMART" id="SM00939">
    <property type="entry name" value="PepX_C"/>
    <property type="match status" value="1"/>
</dbReference>
<dbReference type="EMBL" id="LZJU01000164">
    <property type="protein sequence ID" value="OBH68997.1"/>
    <property type="molecule type" value="Genomic_DNA"/>
</dbReference>
<keyword evidence="1 3" id="KW-0378">Hydrolase</keyword>
<dbReference type="InterPro" id="IPR029058">
    <property type="entry name" value="AB_hydrolase_fold"/>
</dbReference>
<organism evidence="3 4">
    <name type="scientific">Mycobacterium mantenii</name>
    <dbReference type="NCBI Taxonomy" id="560555"/>
    <lineage>
        <taxon>Bacteria</taxon>
        <taxon>Bacillati</taxon>
        <taxon>Actinomycetota</taxon>
        <taxon>Actinomycetes</taxon>
        <taxon>Mycobacteriales</taxon>
        <taxon>Mycobacteriaceae</taxon>
        <taxon>Mycobacterium</taxon>
        <taxon>Mycobacterium avium complex (MAC)</taxon>
    </lineage>
</organism>
<feature type="domain" description="Xaa-Pro dipeptidyl-peptidase C-terminal" evidence="2">
    <location>
        <begin position="323"/>
        <end position="555"/>
    </location>
</feature>
<dbReference type="AlphaFoldDB" id="A0A1A2SZ00"/>
<dbReference type="Pfam" id="PF02129">
    <property type="entry name" value="Peptidase_S15"/>
    <property type="match status" value="1"/>
</dbReference>
<dbReference type="InterPro" id="IPR013736">
    <property type="entry name" value="Xaa-Pro_dipept_C"/>
</dbReference>
<dbReference type="InterPro" id="IPR008979">
    <property type="entry name" value="Galactose-bd-like_sf"/>
</dbReference>
<proteinExistence type="predicted"/>
<gene>
    <name evidence="3" type="ORF">A5683_06360</name>
</gene>
<dbReference type="Gene3D" id="2.60.120.260">
    <property type="entry name" value="Galactose-binding domain-like"/>
    <property type="match status" value="1"/>
</dbReference>
<dbReference type="SUPFAM" id="SSF53474">
    <property type="entry name" value="alpha/beta-Hydrolases"/>
    <property type="match status" value="1"/>
</dbReference>
<dbReference type="Proteomes" id="UP000092389">
    <property type="component" value="Unassembled WGS sequence"/>
</dbReference>
<protein>
    <submittedName>
        <fullName evidence="3">Hydrolase</fullName>
    </submittedName>
</protein>
<dbReference type="Pfam" id="PF08530">
    <property type="entry name" value="PepX_C"/>
    <property type="match status" value="1"/>
</dbReference>
<name>A0A1A2SZ00_MYCNT</name>